<evidence type="ECO:0000313" key="2">
    <source>
        <dbReference type="EMBL" id="GHK55654.1"/>
    </source>
</evidence>
<comment type="caution">
    <text evidence="2">The sequence shown here is derived from an EMBL/GenBank/DDBJ whole genome shotgun (WGS) entry which is preliminary data.</text>
</comment>
<evidence type="ECO:0000313" key="3">
    <source>
        <dbReference type="Proteomes" id="UP000655094"/>
    </source>
</evidence>
<evidence type="ECO:0000256" key="1">
    <source>
        <dbReference type="SAM" id="MobiDB-lite"/>
    </source>
</evidence>
<dbReference type="EMBL" id="BNFF01000001">
    <property type="protein sequence ID" value="GHK55654.1"/>
    <property type="molecule type" value="Genomic_DNA"/>
</dbReference>
<protein>
    <recommendedName>
        <fullName evidence="4">AsmA family protein</fullName>
    </recommendedName>
</protein>
<evidence type="ECO:0008006" key="4">
    <source>
        <dbReference type="Google" id="ProtNLM"/>
    </source>
</evidence>
<dbReference type="Proteomes" id="UP000655094">
    <property type="component" value="Unassembled WGS sequence"/>
</dbReference>
<accession>A0A919I0M7</accession>
<dbReference type="AlphaFoldDB" id="A0A919I0M7"/>
<sequence length="409" mass="44931">MEHDFSSPLHVQLRNVTFGREGKPATLVAKTVDIGFSTRQFSDPLHADEIVLNDGTLNLSPHSADLPFAADRLMLRNMAFNSPETGWALSAQRVTGGVSPWTPEAGNVLGKTAQIQMSAGSMTLNGVEASNVLIQGKIDQGEVTLSTLGADVARGTLTGNAKRSADGSWRVDNLQLNEIRLQSPASLAEFFAPLTTVPSLQIGRPDITDARLQGPDWAVTDLDLSLRNLTLSHGGWQSEDGTLSMNASEFIYGSLHLFDPILNAEFSPQGIALRQFSSRWEGGMVRTSGNWLRAGNAPVLDDTAFAGLEYTLPANWKQLWMTPLPAAAKPDAEKIQRQPQSDHRCGPCFPVANYRPRWLWRRATAGEKRQLGSMERQRDAERRGGDFQPDRRAPPITQTERHSLDGQYH</sequence>
<reference evidence="2" key="1">
    <citation type="submission" date="2020-10" db="EMBL/GenBank/DDBJ databases">
        <title>Genome Sequence of ESBL Producing Zambian Clinical Strains.</title>
        <authorList>
            <person name="Shawa M."/>
            <person name="Furuta Y."/>
            <person name="Simbotwe M."/>
            <person name="Mulenga E."/>
            <person name="Mubanga M."/>
            <person name="Mulenga G."/>
            <person name="Kaile C."/>
            <person name="Zorigt T."/>
            <person name="Hang'ombe B."/>
            <person name="Higashi H."/>
        </authorList>
    </citation>
    <scope>NUCLEOTIDE SEQUENCE</scope>
    <source>
        <strain evidence="2">Zam_UTH_09</strain>
    </source>
</reference>
<gene>
    <name evidence="2" type="ORF">KPZU09_53900</name>
</gene>
<feature type="region of interest" description="Disordered" evidence="1">
    <location>
        <begin position="369"/>
        <end position="409"/>
    </location>
</feature>
<organism evidence="2 3">
    <name type="scientific">Klebsiella pneumoniae</name>
    <dbReference type="NCBI Taxonomy" id="573"/>
    <lineage>
        <taxon>Bacteria</taxon>
        <taxon>Pseudomonadati</taxon>
        <taxon>Pseudomonadota</taxon>
        <taxon>Gammaproteobacteria</taxon>
        <taxon>Enterobacterales</taxon>
        <taxon>Enterobacteriaceae</taxon>
        <taxon>Klebsiella/Raoultella group</taxon>
        <taxon>Klebsiella</taxon>
        <taxon>Klebsiella pneumoniae complex</taxon>
    </lineage>
</organism>
<proteinExistence type="predicted"/>
<name>A0A919I0M7_KLEPN</name>